<dbReference type="PATRIC" id="fig|502682.8.peg.1924"/>
<accession>A0A0G9MLW6</accession>
<reference evidence="1 2" key="1">
    <citation type="submission" date="2015-04" db="EMBL/GenBank/DDBJ databases">
        <title>The draft genome sequence of Erythrobacr gangjinensis K7-2.</title>
        <authorList>
            <person name="Zhuang L."/>
            <person name="Liu Y."/>
            <person name="Shao Z."/>
        </authorList>
    </citation>
    <scope>NUCLEOTIDE SEQUENCE [LARGE SCALE GENOMIC DNA]</scope>
    <source>
        <strain evidence="1 2">K7-2</strain>
    </source>
</reference>
<dbReference type="InterPro" id="IPR007349">
    <property type="entry name" value="DUF418"/>
</dbReference>
<dbReference type="PANTHER" id="PTHR30590">
    <property type="entry name" value="INNER MEMBRANE PROTEIN"/>
    <property type="match status" value="1"/>
</dbReference>
<protein>
    <submittedName>
        <fullName evidence="1">Uncharacterized protein</fullName>
    </submittedName>
</protein>
<dbReference type="STRING" id="502682.BMF35_a0888"/>
<organism evidence="1 2">
    <name type="scientific">Aurantiacibacter gangjinensis</name>
    <dbReference type="NCBI Taxonomy" id="502682"/>
    <lineage>
        <taxon>Bacteria</taxon>
        <taxon>Pseudomonadati</taxon>
        <taxon>Pseudomonadota</taxon>
        <taxon>Alphaproteobacteria</taxon>
        <taxon>Sphingomonadales</taxon>
        <taxon>Erythrobacteraceae</taxon>
        <taxon>Aurantiacibacter</taxon>
    </lineage>
</organism>
<dbReference type="Proteomes" id="UP000053070">
    <property type="component" value="Unassembled WGS sequence"/>
</dbReference>
<evidence type="ECO:0000313" key="1">
    <source>
        <dbReference type="EMBL" id="KLE31721.1"/>
    </source>
</evidence>
<keyword evidence="2" id="KW-1185">Reference proteome</keyword>
<gene>
    <name evidence="1" type="ORF">AAW01_09430</name>
</gene>
<dbReference type="RefSeq" id="WP_047007072.1">
    <property type="nucleotide sequence ID" value="NZ_CP018097.1"/>
</dbReference>
<sequence>MSFTAPSPPFDHRRIIALDALRGAAVGGIALMNIYVYALPSPAYFNPLAAGYEGVADIAVWATSFVFVDNKFRTLFAMLFGLGCAILFERDDNNPLLRHYARMAVLFLFGLAHAILLANNDILRLYAVCGLLLPFVFDLGVRQLWLCTGALMAAHVGMGTVGALGWFAGGFGATADTLALANAVFGTDPETIASLDQRNVESFSERIERRADGALEALLVLSSSLVLNLSAMLAGIALWRGGLLKGEWDAARTRRLALVTASIAIPALSAFAWLNIATNFHPGLVGGVALFWSAPFDLLLGIAYAALAMLAFARGGWLTRRLTAAGRLSLTNYVATSLIFALLFYSWGAGLYRAFSRVELFALAFLPMALMLVWSPLWLGFFRQGPLEWLWRSLSAVRPKPFLR</sequence>
<dbReference type="KEGG" id="egn:BMF35_a0888"/>
<dbReference type="AlphaFoldDB" id="A0A0G9MLW6"/>
<dbReference type="PANTHER" id="PTHR30590:SF2">
    <property type="entry name" value="INNER MEMBRANE PROTEIN"/>
    <property type="match status" value="1"/>
</dbReference>
<dbReference type="InterPro" id="IPR052529">
    <property type="entry name" value="Bact_Transport_Assoc"/>
</dbReference>
<comment type="caution">
    <text evidence="1">The sequence shown here is derived from an EMBL/GenBank/DDBJ whole genome shotgun (WGS) entry which is preliminary data.</text>
</comment>
<evidence type="ECO:0000313" key="2">
    <source>
        <dbReference type="Proteomes" id="UP000053070"/>
    </source>
</evidence>
<name>A0A0G9MLW6_9SPHN</name>
<proteinExistence type="predicted"/>
<dbReference type="EMBL" id="LBHC01000002">
    <property type="protein sequence ID" value="KLE31721.1"/>
    <property type="molecule type" value="Genomic_DNA"/>
</dbReference>
<dbReference type="OrthoDB" id="9807744at2"/>
<dbReference type="Pfam" id="PF04235">
    <property type="entry name" value="DUF418"/>
    <property type="match status" value="1"/>
</dbReference>